<dbReference type="AlphaFoldDB" id="A0A1S8LQ77"/>
<protein>
    <submittedName>
        <fullName evidence="6">Alcohol dehydrogenase 2</fullName>
        <ecNumber evidence="6">1.1.1.1</ecNumber>
    </submittedName>
</protein>
<evidence type="ECO:0000313" key="6">
    <source>
        <dbReference type="EMBL" id="URZ13827.1"/>
    </source>
</evidence>
<evidence type="ECO:0000256" key="2">
    <source>
        <dbReference type="ARBA" id="ARBA00023002"/>
    </source>
</evidence>
<dbReference type="GO" id="GO:0004022">
    <property type="term" value="F:alcohol dehydrogenase (NAD+) activity"/>
    <property type="evidence" value="ECO:0007669"/>
    <property type="project" value="UniProtKB-EC"/>
</dbReference>
<gene>
    <name evidence="6" type="primary">adhB</name>
    <name evidence="6" type="ORF">CROST_046050</name>
</gene>
<keyword evidence="3" id="KW-0520">NAD</keyword>
<dbReference type="PANTHER" id="PTHR11496:SF102">
    <property type="entry name" value="ALCOHOL DEHYDROGENASE 4"/>
    <property type="match status" value="1"/>
</dbReference>
<dbReference type="InterPro" id="IPR056798">
    <property type="entry name" value="ADH_Fe_C"/>
</dbReference>
<dbReference type="STRING" id="84029.CROST_44360"/>
<sequence>MYYRTNQFIFSKAQKLLPWRMPKLISGEGSLLKLPEQVKKDGLKKVMIVTSAGFIKRGSLKELFSKLEKEGILYFIYSNVQPDPTIECIEDAVKAYKRENCEGIIAVGGGSVMDCAKVVGARIVRPNKSVSDMAGLLKIRKKLPPLYTVPTTAGTGSETTVAAVVTDSKDHRKYAVADLCLMPEYAVLDPVLTVALPKHMTAITGMDALTHAVEAYINKYGSKESKEYALRAVKMILENLTKAYDDGSNLKVRDEMLKASYYAGVAFTRAYVGYVHAIAHAIGGLYKVAHGMANSVILPVVLEAYGTAIYKELAELGEAINITGGTEKEKAQNFILKIREINKHMEIPETLNVVKKKDIPEIISRAIKEANPAYPVPVIWDKEDFKKVIERL</sequence>
<feature type="domain" description="Alcohol dehydrogenase iron-type/glycerol dehydrogenase GldA" evidence="4">
    <location>
        <begin position="23"/>
        <end position="190"/>
    </location>
</feature>
<accession>A0A1S8LQ77</accession>
<dbReference type="FunFam" id="3.40.50.1970:FF:000003">
    <property type="entry name" value="Alcohol dehydrogenase, iron-containing"/>
    <property type="match status" value="1"/>
</dbReference>
<dbReference type="CDD" id="cd08189">
    <property type="entry name" value="Fe-ADH-like"/>
    <property type="match status" value="1"/>
</dbReference>
<dbReference type="InterPro" id="IPR001670">
    <property type="entry name" value="ADH_Fe/GldA"/>
</dbReference>
<evidence type="ECO:0000256" key="1">
    <source>
        <dbReference type="ARBA" id="ARBA00007358"/>
    </source>
</evidence>
<dbReference type="KEGG" id="crw:CROST_046050"/>
<comment type="similarity">
    <text evidence="1">Belongs to the iron-containing alcohol dehydrogenase family.</text>
</comment>
<dbReference type="Proteomes" id="UP000190951">
    <property type="component" value="Plasmid p330"/>
</dbReference>
<dbReference type="EMBL" id="CP096984">
    <property type="protein sequence ID" value="URZ13827.1"/>
    <property type="molecule type" value="Genomic_DNA"/>
</dbReference>
<dbReference type="PROSITE" id="PS00060">
    <property type="entry name" value="ADH_IRON_2"/>
    <property type="match status" value="1"/>
</dbReference>
<dbReference type="Pfam" id="PF25137">
    <property type="entry name" value="ADH_Fe_C"/>
    <property type="match status" value="1"/>
</dbReference>
<dbReference type="EC" id="1.1.1.1" evidence="6"/>
<evidence type="ECO:0000259" key="4">
    <source>
        <dbReference type="Pfam" id="PF00465"/>
    </source>
</evidence>
<keyword evidence="7" id="KW-1185">Reference proteome</keyword>
<dbReference type="PROSITE" id="PS00913">
    <property type="entry name" value="ADH_IRON_1"/>
    <property type="match status" value="1"/>
</dbReference>
<dbReference type="GO" id="GO:0046872">
    <property type="term" value="F:metal ion binding"/>
    <property type="evidence" value="ECO:0007669"/>
    <property type="project" value="InterPro"/>
</dbReference>
<name>A0A1S8LQ77_9CLOT</name>
<evidence type="ECO:0000259" key="5">
    <source>
        <dbReference type="Pfam" id="PF25137"/>
    </source>
</evidence>
<dbReference type="Gene3D" id="1.20.1090.10">
    <property type="entry name" value="Dehydroquinate synthase-like - alpha domain"/>
    <property type="match status" value="1"/>
</dbReference>
<dbReference type="SUPFAM" id="SSF56796">
    <property type="entry name" value="Dehydroquinate synthase-like"/>
    <property type="match status" value="1"/>
</dbReference>
<dbReference type="InterPro" id="IPR039697">
    <property type="entry name" value="Alcohol_dehydrogenase_Fe"/>
</dbReference>
<proteinExistence type="inferred from homology"/>
<feature type="domain" description="Fe-containing alcohol dehydrogenase-like C-terminal" evidence="5">
    <location>
        <begin position="201"/>
        <end position="390"/>
    </location>
</feature>
<evidence type="ECO:0000256" key="3">
    <source>
        <dbReference type="ARBA" id="ARBA00023027"/>
    </source>
</evidence>
<geneLocation type="plasmid" evidence="6 7">
    <name>p330</name>
</geneLocation>
<reference evidence="6 7" key="1">
    <citation type="submission" date="2022-04" db="EMBL/GenBank/DDBJ databases">
        <title>Genome sequence of C. roseum typestrain.</title>
        <authorList>
            <person name="Poehlein A."/>
            <person name="Schoch T."/>
            <person name="Duerre P."/>
            <person name="Daniel R."/>
        </authorList>
    </citation>
    <scope>NUCLEOTIDE SEQUENCE [LARGE SCALE GENOMIC DNA]</scope>
    <source>
        <strain evidence="6 7">DSM 7320</strain>
        <plasmid evidence="6 7">p330</plasmid>
    </source>
</reference>
<dbReference type="FunFam" id="1.20.1090.10:FF:000001">
    <property type="entry name" value="Aldehyde-alcohol dehydrogenase"/>
    <property type="match status" value="1"/>
</dbReference>
<dbReference type="InterPro" id="IPR018211">
    <property type="entry name" value="ADH_Fe_CS"/>
</dbReference>
<evidence type="ECO:0000313" key="7">
    <source>
        <dbReference type="Proteomes" id="UP000190951"/>
    </source>
</evidence>
<dbReference type="Pfam" id="PF00465">
    <property type="entry name" value="Fe-ADH"/>
    <property type="match status" value="1"/>
</dbReference>
<dbReference type="PANTHER" id="PTHR11496">
    <property type="entry name" value="ALCOHOL DEHYDROGENASE"/>
    <property type="match status" value="1"/>
</dbReference>
<organism evidence="6 7">
    <name type="scientific">Clostridium felsineum</name>
    <dbReference type="NCBI Taxonomy" id="36839"/>
    <lineage>
        <taxon>Bacteria</taxon>
        <taxon>Bacillati</taxon>
        <taxon>Bacillota</taxon>
        <taxon>Clostridia</taxon>
        <taxon>Eubacteriales</taxon>
        <taxon>Clostridiaceae</taxon>
        <taxon>Clostridium</taxon>
    </lineage>
</organism>
<keyword evidence="6" id="KW-0614">Plasmid</keyword>
<dbReference type="Gene3D" id="3.40.50.1970">
    <property type="match status" value="1"/>
</dbReference>
<keyword evidence="2 6" id="KW-0560">Oxidoreductase</keyword>